<dbReference type="Proteomes" id="UP000245390">
    <property type="component" value="Unassembled WGS sequence"/>
</dbReference>
<gene>
    <name evidence="2" type="ORF">C8D95_11210</name>
</gene>
<dbReference type="OrthoDB" id="9807664at2"/>
<sequence length="198" mass="22537">MIDDLPRCFGSSSELYAHYHDTEWGVPVHDDRTLFEMLILEGAHAGLSWETVLKKRDGYRRIFHDFDVARVAAMTDEDLAVALTDPGIVRHRQKVEATRRNARIFMEMQREYGSVSHWLWSHVDGEPLRGDWSERGDIPATTPLSDAISKDLRKRGMGFVGPTIIYAYLQAVGVVNDHWRGCWISTRALLVARSSKPG</sequence>
<dbReference type="InterPro" id="IPR005019">
    <property type="entry name" value="Adenine_glyco"/>
</dbReference>
<dbReference type="Pfam" id="PF03352">
    <property type="entry name" value="Adenine_glyco"/>
    <property type="match status" value="1"/>
</dbReference>
<accession>A0A316G044</accession>
<reference evidence="2 3" key="1">
    <citation type="submission" date="2018-05" db="EMBL/GenBank/DDBJ databases">
        <title>Genomic Encyclopedia of Type Strains, Phase IV (KMG-IV): sequencing the most valuable type-strain genomes for metagenomic binning, comparative biology and taxonomic classification.</title>
        <authorList>
            <person name="Goeker M."/>
        </authorList>
    </citation>
    <scope>NUCLEOTIDE SEQUENCE [LARGE SCALE GENOMIC DNA]</scope>
    <source>
        <strain evidence="2 3">DSM 103371</strain>
    </source>
</reference>
<keyword evidence="3" id="KW-1185">Reference proteome</keyword>
<name>A0A316G044_9RHOB</name>
<dbReference type="SUPFAM" id="SSF48150">
    <property type="entry name" value="DNA-glycosylase"/>
    <property type="match status" value="1"/>
</dbReference>
<protein>
    <submittedName>
        <fullName evidence="2">DNA-3-methyladenine glycosylase I</fullName>
    </submittedName>
</protein>
<dbReference type="PANTHER" id="PTHR30037:SF4">
    <property type="entry name" value="DNA-3-METHYLADENINE GLYCOSYLASE I"/>
    <property type="match status" value="1"/>
</dbReference>
<feature type="binding site" evidence="1">
    <location>
        <position position="20"/>
    </location>
    <ligand>
        <name>Zn(2+)</name>
        <dbReference type="ChEBI" id="CHEBI:29105"/>
    </ligand>
</feature>
<feature type="binding site" evidence="1">
    <location>
        <position position="178"/>
    </location>
    <ligand>
        <name>Zn(2+)</name>
        <dbReference type="ChEBI" id="CHEBI:29105"/>
    </ligand>
</feature>
<dbReference type="InterPro" id="IPR011257">
    <property type="entry name" value="DNA_glycosylase"/>
</dbReference>
<dbReference type="GO" id="GO:0046872">
    <property type="term" value="F:metal ion binding"/>
    <property type="evidence" value="ECO:0007669"/>
    <property type="project" value="UniProtKB-KW"/>
</dbReference>
<dbReference type="RefSeq" id="WP_109760814.1">
    <property type="nucleotide sequence ID" value="NZ_CP034588.1"/>
</dbReference>
<organism evidence="2 3">
    <name type="scientific">Silicimonas algicola</name>
    <dbReference type="NCBI Taxonomy" id="1826607"/>
    <lineage>
        <taxon>Bacteria</taxon>
        <taxon>Pseudomonadati</taxon>
        <taxon>Pseudomonadota</taxon>
        <taxon>Alphaproteobacteria</taxon>
        <taxon>Rhodobacterales</taxon>
        <taxon>Paracoccaceae</taxon>
    </lineage>
</organism>
<proteinExistence type="predicted"/>
<evidence type="ECO:0000313" key="3">
    <source>
        <dbReference type="Proteomes" id="UP000245390"/>
    </source>
</evidence>
<dbReference type="InterPro" id="IPR052891">
    <property type="entry name" value="DNA-3mA_glycosylase"/>
</dbReference>
<feature type="binding site" evidence="1">
    <location>
        <position position="8"/>
    </location>
    <ligand>
        <name>Zn(2+)</name>
        <dbReference type="ChEBI" id="CHEBI:29105"/>
    </ligand>
</feature>
<dbReference type="KEGG" id="salo:EF888_19275"/>
<dbReference type="PANTHER" id="PTHR30037">
    <property type="entry name" value="DNA-3-METHYLADENINE GLYCOSYLASE 1"/>
    <property type="match status" value="1"/>
</dbReference>
<keyword evidence="1" id="KW-0479">Metal-binding</keyword>
<dbReference type="AlphaFoldDB" id="A0A316G044"/>
<keyword evidence="1" id="KW-0862">Zinc</keyword>
<dbReference type="GO" id="GO:0006284">
    <property type="term" value="P:base-excision repair"/>
    <property type="evidence" value="ECO:0007669"/>
    <property type="project" value="InterPro"/>
</dbReference>
<dbReference type="EMBL" id="QGGV01000012">
    <property type="protein sequence ID" value="PWK54022.1"/>
    <property type="molecule type" value="Genomic_DNA"/>
</dbReference>
<evidence type="ECO:0000313" key="2">
    <source>
        <dbReference type="EMBL" id="PWK54022.1"/>
    </source>
</evidence>
<dbReference type="Gene3D" id="1.10.340.30">
    <property type="entry name" value="Hypothetical protein, domain 2"/>
    <property type="match status" value="1"/>
</dbReference>
<evidence type="ECO:0000256" key="1">
    <source>
        <dbReference type="PIRSR" id="PIRSR605019-1"/>
    </source>
</evidence>
<feature type="binding site" evidence="1">
    <location>
        <position position="182"/>
    </location>
    <ligand>
        <name>Zn(2+)</name>
        <dbReference type="ChEBI" id="CHEBI:29105"/>
    </ligand>
</feature>
<dbReference type="GO" id="GO:0008725">
    <property type="term" value="F:DNA-3-methyladenine glycosylase activity"/>
    <property type="evidence" value="ECO:0007669"/>
    <property type="project" value="InterPro"/>
</dbReference>
<comment type="caution">
    <text evidence="2">The sequence shown here is derived from an EMBL/GenBank/DDBJ whole genome shotgun (WGS) entry which is preliminary data.</text>
</comment>